<evidence type="ECO:0000313" key="3">
    <source>
        <dbReference type="Proteomes" id="UP000886844"/>
    </source>
</evidence>
<proteinExistence type="predicted"/>
<gene>
    <name evidence="2" type="ORF">H9828_07370</name>
</gene>
<dbReference type="PANTHER" id="PTHR12110">
    <property type="entry name" value="HYDROXYPYRUVATE ISOMERASE"/>
    <property type="match status" value="1"/>
</dbReference>
<organism evidence="2 3">
    <name type="scientific">Candidatus Alistipes intestinigallinarum</name>
    <dbReference type="NCBI Taxonomy" id="2838440"/>
    <lineage>
        <taxon>Bacteria</taxon>
        <taxon>Pseudomonadati</taxon>
        <taxon>Bacteroidota</taxon>
        <taxon>Bacteroidia</taxon>
        <taxon>Bacteroidales</taxon>
        <taxon>Rikenellaceae</taxon>
        <taxon>Alistipes</taxon>
    </lineage>
</organism>
<keyword evidence="2" id="KW-0413">Isomerase</keyword>
<dbReference type="AlphaFoldDB" id="A0A9D1Z468"/>
<dbReference type="InterPro" id="IPR013022">
    <property type="entry name" value="Xyl_isomerase-like_TIM-brl"/>
</dbReference>
<dbReference type="PROSITE" id="PS51257">
    <property type="entry name" value="PROKAR_LIPOPROTEIN"/>
    <property type="match status" value="1"/>
</dbReference>
<evidence type="ECO:0000259" key="1">
    <source>
        <dbReference type="Pfam" id="PF01261"/>
    </source>
</evidence>
<evidence type="ECO:0000313" key="2">
    <source>
        <dbReference type="EMBL" id="HIY69221.1"/>
    </source>
</evidence>
<dbReference type="InterPro" id="IPR050312">
    <property type="entry name" value="IolE/XylAMocC-like"/>
</dbReference>
<accession>A0A9D1Z468</accession>
<dbReference type="InterPro" id="IPR036237">
    <property type="entry name" value="Xyl_isomerase-like_sf"/>
</dbReference>
<comment type="caution">
    <text evidence="2">The sequence shown here is derived from an EMBL/GenBank/DDBJ whole genome shotgun (WGS) entry which is preliminary data.</text>
</comment>
<dbReference type="PANTHER" id="PTHR12110:SF53">
    <property type="entry name" value="BLR5974 PROTEIN"/>
    <property type="match status" value="1"/>
</dbReference>
<dbReference type="Proteomes" id="UP000886844">
    <property type="component" value="Unassembled WGS sequence"/>
</dbReference>
<dbReference type="SUPFAM" id="SSF51658">
    <property type="entry name" value="Xylose isomerase-like"/>
    <property type="match status" value="1"/>
</dbReference>
<dbReference type="EMBL" id="DXDA01000058">
    <property type="protein sequence ID" value="HIY69221.1"/>
    <property type="molecule type" value="Genomic_DNA"/>
</dbReference>
<reference evidence="2" key="1">
    <citation type="journal article" date="2021" name="PeerJ">
        <title>Extensive microbial diversity within the chicken gut microbiome revealed by metagenomics and culture.</title>
        <authorList>
            <person name="Gilroy R."/>
            <person name="Ravi A."/>
            <person name="Getino M."/>
            <person name="Pursley I."/>
            <person name="Horton D.L."/>
            <person name="Alikhan N.F."/>
            <person name="Baker D."/>
            <person name="Gharbi K."/>
            <person name="Hall N."/>
            <person name="Watson M."/>
            <person name="Adriaenssens E.M."/>
            <person name="Foster-Nyarko E."/>
            <person name="Jarju S."/>
            <person name="Secka A."/>
            <person name="Antonio M."/>
            <person name="Oren A."/>
            <person name="Chaudhuri R.R."/>
            <person name="La Ragione R."/>
            <person name="Hildebrand F."/>
            <person name="Pallen M.J."/>
        </authorList>
    </citation>
    <scope>NUCLEOTIDE SEQUENCE</scope>
    <source>
        <strain evidence="2">5134</strain>
    </source>
</reference>
<feature type="domain" description="Xylose isomerase-like TIM barrel" evidence="1">
    <location>
        <begin position="50"/>
        <end position="278"/>
    </location>
</feature>
<dbReference type="Gene3D" id="3.20.20.150">
    <property type="entry name" value="Divalent-metal-dependent TIM barrel enzymes"/>
    <property type="match status" value="1"/>
</dbReference>
<protein>
    <submittedName>
        <fullName evidence="2">Sugar phosphate isomerase/epimerase</fullName>
    </submittedName>
</protein>
<name>A0A9D1Z468_9BACT</name>
<dbReference type="GO" id="GO:0016853">
    <property type="term" value="F:isomerase activity"/>
    <property type="evidence" value="ECO:0007669"/>
    <property type="project" value="UniProtKB-KW"/>
</dbReference>
<reference evidence="2" key="2">
    <citation type="submission" date="2021-04" db="EMBL/GenBank/DDBJ databases">
        <authorList>
            <person name="Gilroy R."/>
        </authorList>
    </citation>
    <scope>NUCLEOTIDE SEQUENCE</scope>
    <source>
        <strain evidence="2">5134</strain>
    </source>
</reference>
<sequence>MRSIAKRTGMLLLAAMLLGGCRSERQRVYDAYCSWPMGLSVSLTMPEEQLREVREAGFDYVEVTLNSLRTKSREECSAALERFRADAERVGLTIWSVHLPFGRAWDISSPNDSVRTAVVDRIAWFIEAVQPLRPRKMILHPSAEPIADSLRGLHIEHSIHSINTLAAVAARYEAQLLVEDLPRTCLCNTSGEMLSIFERLDPAVGVCFDTNHLLRETPEAFARALGGRIASLHVSDYDAVDEKHWLMGRGTIDWPSLVTALADIGYEGVFLFEVGGYDSFREVAGSWDELKRQLASENNDN</sequence>
<dbReference type="Pfam" id="PF01261">
    <property type="entry name" value="AP_endonuc_2"/>
    <property type="match status" value="1"/>
</dbReference>